<organism evidence="1 2">
    <name type="scientific">Senna tora</name>
    <dbReference type="NCBI Taxonomy" id="362788"/>
    <lineage>
        <taxon>Eukaryota</taxon>
        <taxon>Viridiplantae</taxon>
        <taxon>Streptophyta</taxon>
        <taxon>Embryophyta</taxon>
        <taxon>Tracheophyta</taxon>
        <taxon>Spermatophyta</taxon>
        <taxon>Magnoliopsida</taxon>
        <taxon>eudicotyledons</taxon>
        <taxon>Gunneridae</taxon>
        <taxon>Pentapetalae</taxon>
        <taxon>rosids</taxon>
        <taxon>fabids</taxon>
        <taxon>Fabales</taxon>
        <taxon>Fabaceae</taxon>
        <taxon>Caesalpinioideae</taxon>
        <taxon>Cassia clade</taxon>
        <taxon>Senna</taxon>
    </lineage>
</organism>
<keyword evidence="2" id="KW-1185">Reference proteome</keyword>
<evidence type="ECO:0000313" key="2">
    <source>
        <dbReference type="Proteomes" id="UP000634136"/>
    </source>
</evidence>
<protein>
    <submittedName>
        <fullName evidence="1">Uncharacterized protein</fullName>
    </submittedName>
</protein>
<accession>A0A834U0C9</accession>
<reference evidence="1" key="1">
    <citation type="submission" date="2020-09" db="EMBL/GenBank/DDBJ databases">
        <title>Genome-Enabled Discovery of Anthraquinone Biosynthesis in Senna tora.</title>
        <authorList>
            <person name="Kang S.-H."/>
            <person name="Pandey R.P."/>
            <person name="Lee C.-M."/>
            <person name="Sim J.-S."/>
            <person name="Jeong J.-T."/>
            <person name="Choi B.-S."/>
            <person name="Jung M."/>
            <person name="Ginzburg D."/>
            <person name="Zhao K."/>
            <person name="Won S.Y."/>
            <person name="Oh T.-J."/>
            <person name="Yu Y."/>
            <person name="Kim N.-H."/>
            <person name="Lee O.R."/>
            <person name="Lee T.-H."/>
            <person name="Bashyal P."/>
            <person name="Kim T.-S."/>
            <person name="Lee W.-H."/>
            <person name="Kawkins C."/>
            <person name="Kim C.-K."/>
            <person name="Kim J.S."/>
            <person name="Ahn B.O."/>
            <person name="Rhee S.Y."/>
            <person name="Sohng J.K."/>
        </authorList>
    </citation>
    <scope>NUCLEOTIDE SEQUENCE</scope>
    <source>
        <tissue evidence="1">Leaf</tissue>
    </source>
</reference>
<gene>
    <name evidence="1" type="ORF">G2W53_014070</name>
</gene>
<comment type="caution">
    <text evidence="1">The sequence shown here is derived from an EMBL/GenBank/DDBJ whole genome shotgun (WGS) entry which is preliminary data.</text>
</comment>
<dbReference type="Proteomes" id="UP000634136">
    <property type="component" value="Unassembled WGS sequence"/>
</dbReference>
<sequence length="43" mass="4951">MDYPSDSVLPIAGMRVAIPYTELGILSIDVQRLHNTYNFQQPW</sequence>
<dbReference type="AlphaFoldDB" id="A0A834U0C9"/>
<proteinExistence type="predicted"/>
<evidence type="ECO:0000313" key="1">
    <source>
        <dbReference type="EMBL" id="KAF7831737.1"/>
    </source>
</evidence>
<dbReference type="EMBL" id="JAAIUW010000005">
    <property type="protein sequence ID" value="KAF7831737.1"/>
    <property type="molecule type" value="Genomic_DNA"/>
</dbReference>
<name>A0A834U0C9_9FABA</name>